<name>A0A164JC61_9CRUS</name>
<organism evidence="1 2">
    <name type="scientific">Daphnia magna</name>
    <dbReference type="NCBI Taxonomy" id="35525"/>
    <lineage>
        <taxon>Eukaryota</taxon>
        <taxon>Metazoa</taxon>
        <taxon>Ecdysozoa</taxon>
        <taxon>Arthropoda</taxon>
        <taxon>Crustacea</taxon>
        <taxon>Branchiopoda</taxon>
        <taxon>Diplostraca</taxon>
        <taxon>Cladocera</taxon>
        <taxon>Anomopoda</taxon>
        <taxon>Daphniidae</taxon>
        <taxon>Daphnia</taxon>
    </lineage>
</organism>
<dbReference type="AlphaFoldDB" id="A0A164JC61"/>
<accession>A0A164JC61</accession>
<reference evidence="1 2" key="1">
    <citation type="submission" date="2016-03" db="EMBL/GenBank/DDBJ databases">
        <title>EvidentialGene: Evidence-directed Construction of Genes on Genomes.</title>
        <authorList>
            <person name="Gilbert D.G."/>
            <person name="Choi J.-H."/>
            <person name="Mockaitis K."/>
            <person name="Colbourne J."/>
            <person name="Pfrender M."/>
        </authorList>
    </citation>
    <scope>NUCLEOTIDE SEQUENCE [LARGE SCALE GENOMIC DNA]</scope>
    <source>
        <strain evidence="1 2">Xinb3</strain>
        <tissue evidence="1">Complete organism</tissue>
    </source>
</reference>
<comment type="caution">
    <text evidence="1">The sequence shown here is derived from an EMBL/GenBank/DDBJ whole genome shotgun (WGS) entry which is preliminary data.</text>
</comment>
<sequence length="81" mass="9518">RLANGCETESWKLSVYANAGWNEIVIGTGYHVDDCLDRAELSCYEHGYHEDEYPDRAELRCYEHGHHVDDYLDRVSCHEHY</sequence>
<dbReference type="Proteomes" id="UP000076858">
    <property type="component" value="Unassembled WGS sequence"/>
</dbReference>
<keyword evidence="2" id="KW-1185">Reference proteome</keyword>
<proteinExistence type="predicted"/>
<gene>
    <name evidence="1" type="ORF">APZ42_000848</name>
</gene>
<protein>
    <submittedName>
        <fullName evidence="1">Uncharacterized protein</fullName>
    </submittedName>
</protein>
<feature type="non-terminal residue" evidence="1">
    <location>
        <position position="1"/>
    </location>
</feature>
<evidence type="ECO:0000313" key="2">
    <source>
        <dbReference type="Proteomes" id="UP000076858"/>
    </source>
</evidence>
<dbReference type="EMBL" id="LRGB01005007">
    <property type="protein sequence ID" value="KZS02202.1"/>
    <property type="molecule type" value="Genomic_DNA"/>
</dbReference>
<evidence type="ECO:0000313" key="1">
    <source>
        <dbReference type="EMBL" id="KZS02202.1"/>
    </source>
</evidence>